<keyword evidence="3" id="KW-1185">Reference proteome</keyword>
<comment type="caution">
    <text evidence="2">The sequence shown here is derived from an EMBL/GenBank/DDBJ whole genome shotgun (WGS) entry which is preliminary data.</text>
</comment>
<dbReference type="RefSeq" id="WP_126806175.1">
    <property type="nucleotide sequence ID" value="NZ_NGKA01000001.1"/>
</dbReference>
<dbReference type="NCBIfam" id="NF040740">
    <property type="entry name" value="ornith_Ord"/>
    <property type="match status" value="1"/>
</dbReference>
<accession>A0A430B5M2</accession>
<name>A0A430B5M2_9ENTE</name>
<feature type="domain" description="2,4-diaminopentanoate dehydrogenase C-terminal" evidence="1">
    <location>
        <begin position="141"/>
        <end position="345"/>
    </location>
</feature>
<reference evidence="2 3" key="1">
    <citation type="submission" date="2017-05" db="EMBL/GenBank/DDBJ databases">
        <title>Vagococcus spp. assemblies.</title>
        <authorList>
            <person name="Gulvik C.A."/>
        </authorList>
    </citation>
    <scope>NUCLEOTIDE SEQUENCE [LARGE SCALE GENOMIC DNA]</scope>
    <source>
        <strain evidence="2 3">CCUG 51432</strain>
    </source>
</reference>
<dbReference type="OrthoDB" id="9767616at2"/>
<dbReference type="InterPro" id="IPR036291">
    <property type="entry name" value="NAD(P)-bd_dom_sf"/>
</dbReference>
<gene>
    <name evidence="2" type="ORF">CBF29_00570</name>
</gene>
<evidence type="ECO:0000259" key="1">
    <source>
        <dbReference type="Pfam" id="PF19328"/>
    </source>
</evidence>
<dbReference type="Gene3D" id="3.40.50.720">
    <property type="entry name" value="NAD(P)-binding Rossmann-like Domain"/>
    <property type="match status" value="1"/>
</dbReference>
<protein>
    <submittedName>
        <fullName evidence="2">Dihydrodipicolinate reductase</fullName>
    </submittedName>
</protein>
<dbReference type="AlphaFoldDB" id="A0A430B5M2"/>
<dbReference type="Proteomes" id="UP000287605">
    <property type="component" value="Unassembled WGS sequence"/>
</dbReference>
<dbReference type="CDD" id="cd24146">
    <property type="entry name" value="nat-AmDH_N_like"/>
    <property type="match status" value="1"/>
</dbReference>
<sequence>MKNVKVIIWGMGAMGSGMAEVLLQKKGVDVVGAIDIGEKVGKPIFDILGKEFPGNENIIIGTVEETITEKAADIVLLCTDSFTVKAFDKIKLIVENKMNVITTAEEMAYPKAQSPKLAETIDELAKANGVSVLGTGVNPGLIMDTLVLVLTGACTDIKHITSRRVNSLSPFGQAVMEEQGIGITVEDFEKGKADGSLSGHVGFPESIGLIVEGLGWEIDEIEQSMEPIVTDVDREAPHGEAKAGEVAGVSMKAFGKKDGKTIIEMDHPQQIEPEQVGVNTGDYVIIDGTPKVNMVGSPEVEGGIGTIAMCVNMIPQTINARPGLVTMIDLPIPRAILGDFRDQIHPDAKIVR</sequence>
<evidence type="ECO:0000313" key="2">
    <source>
        <dbReference type="EMBL" id="RSU15602.1"/>
    </source>
</evidence>
<organism evidence="2 3">
    <name type="scientific">Vagococcus elongatus</name>
    <dbReference type="NCBI Taxonomy" id="180344"/>
    <lineage>
        <taxon>Bacteria</taxon>
        <taxon>Bacillati</taxon>
        <taxon>Bacillota</taxon>
        <taxon>Bacilli</taxon>
        <taxon>Lactobacillales</taxon>
        <taxon>Enterococcaceae</taxon>
        <taxon>Vagococcus</taxon>
    </lineage>
</organism>
<proteinExistence type="predicted"/>
<evidence type="ECO:0000313" key="3">
    <source>
        <dbReference type="Proteomes" id="UP000287605"/>
    </source>
</evidence>
<dbReference type="InterPro" id="IPR045760">
    <property type="entry name" value="DAP_DH_C"/>
</dbReference>
<dbReference type="EMBL" id="NGKA01000001">
    <property type="protein sequence ID" value="RSU15602.1"/>
    <property type="molecule type" value="Genomic_DNA"/>
</dbReference>
<dbReference type="Pfam" id="PF19328">
    <property type="entry name" value="DAP_DH_C"/>
    <property type="match status" value="1"/>
</dbReference>
<dbReference type="SUPFAM" id="SSF51735">
    <property type="entry name" value="NAD(P)-binding Rossmann-fold domains"/>
    <property type="match status" value="1"/>
</dbReference>